<evidence type="ECO:0000256" key="3">
    <source>
        <dbReference type="ARBA" id="ARBA00022692"/>
    </source>
</evidence>
<feature type="transmembrane region" description="Helical" evidence="6">
    <location>
        <begin position="231"/>
        <end position="256"/>
    </location>
</feature>
<evidence type="ECO:0000256" key="6">
    <source>
        <dbReference type="SAM" id="Phobius"/>
    </source>
</evidence>
<keyword evidence="5 6" id="KW-0472">Membrane</keyword>
<feature type="transmembrane region" description="Helical" evidence="6">
    <location>
        <begin position="658"/>
        <end position="684"/>
    </location>
</feature>
<keyword evidence="3 6" id="KW-0812">Transmembrane</keyword>
<dbReference type="AlphaFoldDB" id="A0A9X3RYS4"/>
<dbReference type="SUPFAM" id="SSF82866">
    <property type="entry name" value="Multidrug efflux transporter AcrB transmembrane domain"/>
    <property type="match status" value="2"/>
</dbReference>
<organism evidence="8 9">
    <name type="scientific">Solirubrobacter ginsenosidimutans</name>
    <dbReference type="NCBI Taxonomy" id="490573"/>
    <lineage>
        <taxon>Bacteria</taxon>
        <taxon>Bacillati</taxon>
        <taxon>Actinomycetota</taxon>
        <taxon>Thermoleophilia</taxon>
        <taxon>Solirubrobacterales</taxon>
        <taxon>Solirubrobacteraceae</taxon>
        <taxon>Solirubrobacter</taxon>
    </lineage>
</organism>
<feature type="transmembrane region" description="Helical" evidence="6">
    <location>
        <begin position="631"/>
        <end position="652"/>
    </location>
</feature>
<dbReference type="PROSITE" id="PS50156">
    <property type="entry name" value="SSD"/>
    <property type="match status" value="2"/>
</dbReference>
<dbReference type="Gene3D" id="1.20.1640.10">
    <property type="entry name" value="Multidrug efflux transporter AcrB transmembrane domain"/>
    <property type="match status" value="2"/>
</dbReference>
<dbReference type="Proteomes" id="UP001149140">
    <property type="component" value="Unassembled WGS sequence"/>
</dbReference>
<dbReference type="Pfam" id="PF03176">
    <property type="entry name" value="MMPL"/>
    <property type="match status" value="2"/>
</dbReference>
<gene>
    <name evidence="8" type="ORF">OM076_07090</name>
</gene>
<feature type="domain" description="SSD" evidence="7">
    <location>
        <begin position="540"/>
        <end position="683"/>
    </location>
</feature>
<dbReference type="InterPro" id="IPR004869">
    <property type="entry name" value="MMPL_dom"/>
</dbReference>
<evidence type="ECO:0000313" key="8">
    <source>
        <dbReference type="EMBL" id="MDA0160020.1"/>
    </source>
</evidence>
<comment type="subcellular location">
    <subcellularLocation>
        <location evidence="1">Cell membrane</location>
        <topology evidence="1">Multi-pass membrane protein</topology>
    </subcellularLocation>
</comment>
<comment type="caution">
    <text evidence="8">The sequence shown here is derived from an EMBL/GenBank/DDBJ whole genome shotgun (WGS) entry which is preliminary data.</text>
</comment>
<dbReference type="InterPro" id="IPR050545">
    <property type="entry name" value="Mycobact_MmpL"/>
</dbReference>
<keyword evidence="4 6" id="KW-1133">Transmembrane helix</keyword>
<keyword evidence="9" id="KW-1185">Reference proteome</keyword>
<dbReference type="PANTHER" id="PTHR33406:SF13">
    <property type="entry name" value="MEMBRANE PROTEIN YDFJ"/>
    <property type="match status" value="1"/>
</dbReference>
<accession>A0A9X3RYS4</accession>
<dbReference type="PANTHER" id="PTHR33406">
    <property type="entry name" value="MEMBRANE PROTEIN MJ1562-RELATED"/>
    <property type="match status" value="1"/>
</dbReference>
<feature type="transmembrane region" description="Helical" evidence="6">
    <location>
        <begin position="179"/>
        <end position="198"/>
    </location>
</feature>
<feature type="transmembrane region" description="Helical" evidence="6">
    <location>
        <begin position="371"/>
        <end position="391"/>
    </location>
</feature>
<dbReference type="GO" id="GO:0005886">
    <property type="term" value="C:plasma membrane"/>
    <property type="evidence" value="ECO:0007669"/>
    <property type="project" value="UniProtKB-SubCell"/>
</dbReference>
<feature type="transmembrane region" description="Helical" evidence="6">
    <location>
        <begin position="283"/>
        <end position="302"/>
    </location>
</feature>
<evidence type="ECO:0000256" key="4">
    <source>
        <dbReference type="ARBA" id="ARBA00022989"/>
    </source>
</evidence>
<proteinExistence type="predicted"/>
<feature type="transmembrane region" description="Helical" evidence="6">
    <location>
        <begin position="205"/>
        <end position="225"/>
    </location>
</feature>
<feature type="domain" description="SSD" evidence="7">
    <location>
        <begin position="183"/>
        <end position="333"/>
    </location>
</feature>
<evidence type="ECO:0000259" key="7">
    <source>
        <dbReference type="PROSITE" id="PS50156"/>
    </source>
</evidence>
<protein>
    <submittedName>
        <fullName evidence="8">MMPL family transporter</fullName>
    </submittedName>
</protein>
<evidence type="ECO:0000313" key="9">
    <source>
        <dbReference type="Proteomes" id="UP001149140"/>
    </source>
</evidence>
<dbReference type="RefSeq" id="WP_270038789.1">
    <property type="nucleotide sequence ID" value="NZ_JAPDOD010000004.1"/>
</dbReference>
<evidence type="ECO:0000256" key="5">
    <source>
        <dbReference type="ARBA" id="ARBA00023136"/>
    </source>
</evidence>
<keyword evidence="2" id="KW-1003">Cell membrane</keyword>
<feature type="transmembrane region" description="Helical" evidence="6">
    <location>
        <begin position="308"/>
        <end position="334"/>
    </location>
</feature>
<evidence type="ECO:0000256" key="1">
    <source>
        <dbReference type="ARBA" id="ARBA00004651"/>
    </source>
</evidence>
<dbReference type="EMBL" id="JAPDOD010000004">
    <property type="protein sequence ID" value="MDA0160020.1"/>
    <property type="molecule type" value="Genomic_DNA"/>
</dbReference>
<reference evidence="8" key="1">
    <citation type="submission" date="2022-10" db="EMBL/GenBank/DDBJ databases">
        <title>The WGS of Solirubrobacter ginsenosidimutans DSM 21036.</title>
        <authorList>
            <person name="Jiang Z."/>
        </authorList>
    </citation>
    <scope>NUCLEOTIDE SEQUENCE</scope>
    <source>
        <strain evidence="8">DSM 21036</strain>
    </source>
</reference>
<dbReference type="InterPro" id="IPR000731">
    <property type="entry name" value="SSD"/>
</dbReference>
<name>A0A9X3RYS4_9ACTN</name>
<feature type="transmembrane region" description="Helical" evidence="6">
    <location>
        <begin position="511"/>
        <end position="532"/>
    </location>
</feature>
<feature type="transmembrane region" description="Helical" evidence="6">
    <location>
        <begin position="544"/>
        <end position="568"/>
    </location>
</feature>
<feature type="transmembrane region" description="Helical" evidence="6">
    <location>
        <begin position="580"/>
        <end position="599"/>
    </location>
</feature>
<evidence type="ECO:0000256" key="2">
    <source>
        <dbReference type="ARBA" id="ARBA00022475"/>
    </source>
</evidence>
<sequence length="706" mass="74437">MPSPLARLATVISRHRWAVIAGWIVLTVFGAYAAGQVADRWTQSFSVPGSSAYNANQRTLEQFGTGQRPPKVVVFHTAGDATRSAEIRAAMTRAEQANPGARTSSFFSTGSLAYVSRDRHTTFLQIYPRGEAIFDLPSHAAQTRRAAMAGLPADISVHVTGRDPLSEESKHGERGGTGVLVEALIGALGALVILLFVFGTVPAVMVPLAVALAAILNTFSLVWALTTVTDVSIIVQFLIALVGLGVAIDYALLMIFRFRAELREGKDVDTALVETMTHAGRSVILSGSTVAIALLSLVLLPLPFIRSIGIAGMLIPAVSVLAAITLLPALLAVLGTRINSVRVLPRRLMDRGDAESGAWGRWARLVNRRPWPAAIAGLAIVVALAVAGTQLNPNEAQLKTVPGSGDAVAGRDALAAAGISAGVMKPFDVLVERGGDANAVAAKLRGVEGVDGAAAPAAWRSGELAIVEAFPAVDGAADGVDATIDGIRSSLEGERATLGGPAAADRDFVHALYGSFPAVLAFVVLLTLVLLARAFRSIVLAVKAALLNLLSLAAAFGVIVLVFQFGFGASLWDLDATHSINAWIPLLIFAFLFGLSMDYEVFMLTRMREAYDATGSTERAIELGLARTGKLVTSAALILMFAFLVLSTTPGVETKELAIGLAAGIIIDATIIRALLVPALMRLFGEANWWMPRWTRSALLLRPRDA</sequence>